<dbReference type="AlphaFoldDB" id="A0A2M4CZS0"/>
<protein>
    <submittedName>
        <fullName evidence="3">Uncharacterized protein</fullName>
    </submittedName>
</protein>
<keyword evidence="2" id="KW-0812">Transmembrane</keyword>
<evidence type="ECO:0000256" key="2">
    <source>
        <dbReference type="SAM" id="Phobius"/>
    </source>
</evidence>
<dbReference type="EMBL" id="GGFL01006654">
    <property type="protein sequence ID" value="MBW70832.1"/>
    <property type="molecule type" value="Transcribed_RNA"/>
</dbReference>
<feature type="compositionally biased region" description="Pro residues" evidence="1">
    <location>
        <begin position="99"/>
        <end position="108"/>
    </location>
</feature>
<dbReference type="VEuPathDB" id="VectorBase:ADAC009506"/>
<reference evidence="3" key="1">
    <citation type="submission" date="2018-01" db="EMBL/GenBank/DDBJ databases">
        <title>An insight into the sialome of Amazonian anophelines.</title>
        <authorList>
            <person name="Ribeiro J.M."/>
            <person name="Scarpassa V."/>
            <person name="Calvo E."/>
        </authorList>
    </citation>
    <scope>NUCLEOTIDE SEQUENCE</scope>
</reference>
<evidence type="ECO:0000256" key="1">
    <source>
        <dbReference type="SAM" id="MobiDB-lite"/>
    </source>
</evidence>
<name>A0A2M4CZS0_ANODA</name>
<keyword evidence="2" id="KW-0472">Membrane</keyword>
<sequence>MPSIVATSAIAIALATIIAFDYDNRYQFQGRHRHHWMQQWPTGWLGRGLSLLICALLPATPRTRNRYMDSQRRTGTDRTEHHAPAAGGCVRWSIKHKSLPPPPPPSPPEAATGMEDFGEGQQQHQQHRRRTWWWWWWSRCPALLHRMVSEAIKEFNFTSPTTTNTTVMTMTTRTTTMGRPSLDSRWVEHAGRTAPSFVRHLQFNEIIL</sequence>
<accession>A0A2M4CZS0</accession>
<evidence type="ECO:0000313" key="3">
    <source>
        <dbReference type="EMBL" id="MBW70832.1"/>
    </source>
</evidence>
<proteinExistence type="predicted"/>
<keyword evidence="2" id="KW-1133">Transmembrane helix</keyword>
<feature type="transmembrane region" description="Helical" evidence="2">
    <location>
        <begin position="43"/>
        <end position="60"/>
    </location>
</feature>
<organism evidence="3">
    <name type="scientific">Anopheles darlingi</name>
    <name type="common">Mosquito</name>
    <dbReference type="NCBI Taxonomy" id="43151"/>
    <lineage>
        <taxon>Eukaryota</taxon>
        <taxon>Metazoa</taxon>
        <taxon>Ecdysozoa</taxon>
        <taxon>Arthropoda</taxon>
        <taxon>Hexapoda</taxon>
        <taxon>Insecta</taxon>
        <taxon>Pterygota</taxon>
        <taxon>Neoptera</taxon>
        <taxon>Endopterygota</taxon>
        <taxon>Diptera</taxon>
        <taxon>Nematocera</taxon>
        <taxon>Culicoidea</taxon>
        <taxon>Culicidae</taxon>
        <taxon>Anophelinae</taxon>
        <taxon>Anopheles</taxon>
    </lineage>
</organism>
<feature type="region of interest" description="Disordered" evidence="1">
    <location>
        <begin position="96"/>
        <end position="122"/>
    </location>
</feature>